<dbReference type="PANTHER" id="PTHR23235">
    <property type="entry name" value="KRUEPPEL-LIKE TRANSCRIPTION FACTOR"/>
    <property type="match status" value="1"/>
</dbReference>
<dbReference type="InterPro" id="IPR038269">
    <property type="entry name" value="SCAN_sf"/>
</dbReference>
<dbReference type="PROSITE" id="PS00028">
    <property type="entry name" value="ZINC_FINGER_C2H2_1"/>
    <property type="match status" value="4"/>
</dbReference>
<organism evidence="11 12">
    <name type="scientific">Ceratotherium simum simum</name>
    <name type="common">Southern white rhinoceros</name>
    <dbReference type="NCBI Taxonomy" id="73337"/>
    <lineage>
        <taxon>Eukaryota</taxon>
        <taxon>Metazoa</taxon>
        <taxon>Chordata</taxon>
        <taxon>Craniata</taxon>
        <taxon>Vertebrata</taxon>
        <taxon>Euteleostomi</taxon>
        <taxon>Mammalia</taxon>
        <taxon>Eutheria</taxon>
        <taxon>Laurasiatheria</taxon>
        <taxon>Perissodactyla</taxon>
        <taxon>Rhinocerotidae</taxon>
        <taxon>Ceratotherium</taxon>
    </lineage>
</organism>
<feature type="region of interest" description="Disordered" evidence="8">
    <location>
        <begin position="243"/>
        <end position="262"/>
    </location>
</feature>
<dbReference type="PANTHER" id="PTHR23235:SF142">
    <property type="entry name" value="ZINC FINGER PROTEIN 384"/>
    <property type="match status" value="1"/>
</dbReference>
<accession>A0ABM1DD50</accession>
<feature type="domain" description="C2H2-type" evidence="9">
    <location>
        <begin position="368"/>
        <end position="395"/>
    </location>
</feature>
<dbReference type="InterPro" id="IPR036236">
    <property type="entry name" value="Znf_C2H2_sf"/>
</dbReference>
<evidence type="ECO:0000256" key="4">
    <source>
        <dbReference type="ARBA" id="ARBA00022833"/>
    </source>
</evidence>
<name>A0ABM1DD50_CERSS</name>
<keyword evidence="3 6" id="KW-0863">Zinc-finger</keyword>
<dbReference type="SUPFAM" id="SSF47353">
    <property type="entry name" value="Retrovirus capsid dimerization domain-like"/>
    <property type="match status" value="1"/>
</dbReference>
<keyword evidence="5 7" id="KW-0539">Nucleus</keyword>
<dbReference type="Proteomes" id="UP000694910">
    <property type="component" value="Unplaced"/>
</dbReference>
<keyword evidence="2" id="KW-0677">Repeat</keyword>
<dbReference type="PROSITE" id="PS50804">
    <property type="entry name" value="SCAN_BOX"/>
    <property type="match status" value="1"/>
</dbReference>
<comment type="subcellular location">
    <subcellularLocation>
        <location evidence="7">Nucleus</location>
    </subcellularLocation>
</comment>
<feature type="domain" description="C2H2-type" evidence="9">
    <location>
        <begin position="312"/>
        <end position="339"/>
    </location>
</feature>
<dbReference type="SUPFAM" id="SSF57667">
    <property type="entry name" value="beta-beta-alpha zinc fingers"/>
    <property type="match status" value="2"/>
</dbReference>
<feature type="domain" description="SCAN box" evidence="10">
    <location>
        <begin position="59"/>
        <end position="122"/>
    </location>
</feature>
<gene>
    <name evidence="12" type="primary">LOC101390439</name>
</gene>
<feature type="domain" description="C2H2-type" evidence="9">
    <location>
        <begin position="396"/>
        <end position="418"/>
    </location>
</feature>
<dbReference type="Pfam" id="PF00096">
    <property type="entry name" value="zf-C2H2"/>
    <property type="match status" value="3"/>
</dbReference>
<evidence type="ECO:0000256" key="6">
    <source>
        <dbReference type="PROSITE-ProRule" id="PRU00042"/>
    </source>
</evidence>
<evidence type="ECO:0000256" key="8">
    <source>
        <dbReference type="SAM" id="MobiDB-lite"/>
    </source>
</evidence>
<sequence>MALDLRISFQGEPSRNDPRSQNLELKPNQGCAVQEGEGISAFPSMQHSLFQNGKNSCVRQELQRLYKLFHSWLQPEKHSKDEMISRLVLEQFMINGYCSDRSMLKEKWESSGRNLEKFMEDLSDDCMKPPGLVHVCMQGQEALFSENMPLREVIVHFTKQLSTGTPIGENMGTPFWTPQDTSLETEQGDDDKENGGNISLKICQVNDSISVNRNRTPSLLIIQEENCPGPEEGAVSLENPLSSRRAGLGTSRSQEGSLKGPPYQDVLMEVGPGYLSRPDQVTPEHVPTLQSIEGNSACGGHQERCHRARKSYKCEKCPRVFRYVSRLKAHQRRHDNERTFICAQCDKGFFQASDLRVHQRIHTGEKPFRCSTCEMSFSHKTNLRAHERIHTGEKPYACSLCQRRYRQSSTYHRHLRNHQKIPLKSVPSTPEASLVQAQAPKTWEAEAETWK</sequence>
<evidence type="ECO:0000313" key="12">
    <source>
        <dbReference type="RefSeq" id="XP_014649731.1"/>
    </source>
</evidence>
<evidence type="ECO:0000259" key="10">
    <source>
        <dbReference type="PROSITE" id="PS50804"/>
    </source>
</evidence>
<feature type="region of interest" description="Disordered" evidence="8">
    <location>
        <begin position="422"/>
        <end position="441"/>
    </location>
</feature>
<dbReference type="InterPro" id="IPR003309">
    <property type="entry name" value="SCAN_dom"/>
</dbReference>
<dbReference type="PROSITE" id="PS50157">
    <property type="entry name" value="ZINC_FINGER_C2H2_2"/>
    <property type="match status" value="4"/>
</dbReference>
<evidence type="ECO:0000256" key="7">
    <source>
        <dbReference type="PROSITE-ProRule" id="PRU00187"/>
    </source>
</evidence>
<feature type="domain" description="C2H2-type" evidence="9">
    <location>
        <begin position="340"/>
        <end position="367"/>
    </location>
</feature>
<dbReference type="SMART" id="SM00431">
    <property type="entry name" value="SCAN"/>
    <property type="match status" value="1"/>
</dbReference>
<reference evidence="12" key="1">
    <citation type="submission" date="2025-08" db="UniProtKB">
        <authorList>
            <consortium name="RefSeq"/>
        </authorList>
    </citation>
    <scope>IDENTIFICATION</scope>
</reference>
<dbReference type="Gene3D" id="3.30.160.60">
    <property type="entry name" value="Classic Zinc Finger"/>
    <property type="match status" value="4"/>
</dbReference>
<dbReference type="Gene3D" id="1.10.4020.10">
    <property type="entry name" value="DNA breaking-rejoining enzymes"/>
    <property type="match status" value="1"/>
</dbReference>
<protein>
    <submittedName>
        <fullName evidence="12">Zinc finger and SCAN domain-containing protein 4</fullName>
    </submittedName>
</protein>
<feature type="compositionally biased region" description="Polar residues" evidence="8">
    <location>
        <begin position="176"/>
        <end position="185"/>
    </location>
</feature>
<dbReference type="SMART" id="SM00355">
    <property type="entry name" value="ZnF_C2H2"/>
    <property type="match status" value="4"/>
</dbReference>
<keyword evidence="4" id="KW-0862">Zinc</keyword>
<dbReference type="RefSeq" id="XP_014649731.1">
    <property type="nucleotide sequence ID" value="XM_014794245.1"/>
</dbReference>
<proteinExistence type="predicted"/>
<evidence type="ECO:0000256" key="1">
    <source>
        <dbReference type="ARBA" id="ARBA00022723"/>
    </source>
</evidence>
<evidence type="ECO:0000256" key="2">
    <source>
        <dbReference type="ARBA" id="ARBA00022737"/>
    </source>
</evidence>
<feature type="region of interest" description="Disordered" evidence="8">
    <location>
        <begin position="1"/>
        <end position="23"/>
    </location>
</feature>
<dbReference type="Pfam" id="PF02023">
    <property type="entry name" value="SCAN"/>
    <property type="match status" value="1"/>
</dbReference>
<feature type="region of interest" description="Disordered" evidence="8">
    <location>
        <begin position="166"/>
        <end position="195"/>
    </location>
</feature>
<evidence type="ECO:0000259" key="9">
    <source>
        <dbReference type="PROSITE" id="PS50157"/>
    </source>
</evidence>
<evidence type="ECO:0000256" key="5">
    <source>
        <dbReference type="ARBA" id="ARBA00023242"/>
    </source>
</evidence>
<evidence type="ECO:0000313" key="11">
    <source>
        <dbReference type="Proteomes" id="UP000694910"/>
    </source>
</evidence>
<evidence type="ECO:0000256" key="3">
    <source>
        <dbReference type="ARBA" id="ARBA00022771"/>
    </source>
</evidence>
<dbReference type="InterPro" id="IPR013087">
    <property type="entry name" value="Znf_C2H2_type"/>
</dbReference>
<keyword evidence="1" id="KW-0479">Metal-binding</keyword>
<dbReference type="GeneID" id="101390439"/>
<keyword evidence="11" id="KW-1185">Reference proteome</keyword>